<reference evidence="5 6" key="1">
    <citation type="submission" date="2016-10" db="EMBL/GenBank/DDBJ databases">
        <authorList>
            <person name="de Groot N.N."/>
        </authorList>
    </citation>
    <scope>NUCLEOTIDE SEQUENCE [LARGE SCALE GENOMIC DNA]</scope>
    <source>
        <strain evidence="5 6">CGMCC 1.8925</strain>
    </source>
</reference>
<dbReference type="PROSITE" id="PS50937">
    <property type="entry name" value="HTH_MERR_2"/>
    <property type="match status" value="1"/>
</dbReference>
<sequence length="151" mass="16909">MLSIGKLSAATGVKVPTIRYYEEIGLLPEAERSSGNQRLYRREHQERLAFIRHSRELGFPLGDIRELLSLSDRPDMSCAAADVIASRQLAAVKDRIARLQALQEELERMLTQCAQGTISDCKVIEVLSNHENCLHADHGESRHPAHADHDS</sequence>
<proteinExistence type="predicted"/>
<evidence type="ECO:0000256" key="1">
    <source>
        <dbReference type="ARBA" id="ARBA00023015"/>
    </source>
</evidence>
<dbReference type="SUPFAM" id="SSF46955">
    <property type="entry name" value="Putative DNA-binding domain"/>
    <property type="match status" value="1"/>
</dbReference>
<dbReference type="InterPro" id="IPR015358">
    <property type="entry name" value="Tscrpt_reg_MerR_DNA-bd"/>
</dbReference>
<gene>
    <name evidence="5" type="ORF">SAMN05660710_01603</name>
</gene>
<keyword evidence="6" id="KW-1185">Reference proteome</keyword>
<dbReference type="RefSeq" id="WP_090742207.1">
    <property type="nucleotide sequence ID" value="NZ_FMVT01000005.1"/>
</dbReference>
<evidence type="ECO:0000313" key="5">
    <source>
        <dbReference type="EMBL" id="SCY46464.1"/>
    </source>
</evidence>
<dbReference type="Pfam" id="PF00376">
    <property type="entry name" value="MerR"/>
    <property type="match status" value="1"/>
</dbReference>
<dbReference type="PRINTS" id="PR00040">
    <property type="entry name" value="HTHMERR"/>
</dbReference>
<dbReference type="PROSITE" id="PS00552">
    <property type="entry name" value="HTH_MERR_1"/>
    <property type="match status" value="1"/>
</dbReference>
<keyword evidence="3" id="KW-0804">Transcription</keyword>
<dbReference type="SMART" id="SM00422">
    <property type="entry name" value="HTH_MERR"/>
    <property type="match status" value="1"/>
</dbReference>
<dbReference type="AlphaFoldDB" id="A0A1G5G4Q2"/>
<keyword evidence="2 5" id="KW-0238">DNA-binding</keyword>
<evidence type="ECO:0000259" key="4">
    <source>
        <dbReference type="PROSITE" id="PS50937"/>
    </source>
</evidence>
<evidence type="ECO:0000313" key="6">
    <source>
        <dbReference type="Proteomes" id="UP000199502"/>
    </source>
</evidence>
<dbReference type="InterPro" id="IPR009061">
    <property type="entry name" value="DNA-bd_dom_put_sf"/>
</dbReference>
<organism evidence="5 6">
    <name type="scientific">Paracoccus tibetensis</name>
    <dbReference type="NCBI Taxonomy" id="336292"/>
    <lineage>
        <taxon>Bacteria</taxon>
        <taxon>Pseudomonadati</taxon>
        <taxon>Pseudomonadota</taxon>
        <taxon>Alphaproteobacteria</taxon>
        <taxon>Rhodobacterales</taxon>
        <taxon>Paracoccaceae</taxon>
        <taxon>Paracoccus</taxon>
    </lineage>
</organism>
<dbReference type="Gene3D" id="1.10.1660.10">
    <property type="match status" value="1"/>
</dbReference>
<dbReference type="Proteomes" id="UP000199502">
    <property type="component" value="Unassembled WGS sequence"/>
</dbReference>
<accession>A0A1G5G4Q2</accession>
<dbReference type="GO" id="GO:0003677">
    <property type="term" value="F:DNA binding"/>
    <property type="evidence" value="ECO:0007669"/>
    <property type="project" value="UniProtKB-KW"/>
</dbReference>
<dbReference type="EMBL" id="FMVT01000005">
    <property type="protein sequence ID" value="SCY46464.1"/>
    <property type="molecule type" value="Genomic_DNA"/>
</dbReference>
<protein>
    <submittedName>
        <fullName evidence="5">DNA-binding transcriptional regulator, MerR family</fullName>
    </submittedName>
</protein>
<feature type="domain" description="HTH merR-type" evidence="4">
    <location>
        <begin position="1"/>
        <end position="70"/>
    </location>
</feature>
<evidence type="ECO:0000256" key="2">
    <source>
        <dbReference type="ARBA" id="ARBA00023125"/>
    </source>
</evidence>
<name>A0A1G5G4Q2_9RHOB</name>
<dbReference type="InterPro" id="IPR000551">
    <property type="entry name" value="MerR-type_HTH_dom"/>
</dbReference>
<dbReference type="Pfam" id="PF09278">
    <property type="entry name" value="MerR-DNA-bind"/>
    <property type="match status" value="1"/>
</dbReference>
<dbReference type="STRING" id="336292.SAMN05660710_01603"/>
<evidence type="ECO:0000256" key="3">
    <source>
        <dbReference type="ARBA" id="ARBA00023163"/>
    </source>
</evidence>
<keyword evidence="1" id="KW-0805">Transcription regulation</keyword>
<dbReference type="InterPro" id="IPR047057">
    <property type="entry name" value="MerR_fam"/>
</dbReference>
<dbReference type="PANTHER" id="PTHR30204">
    <property type="entry name" value="REDOX-CYCLING DRUG-SENSING TRANSCRIPTIONAL ACTIVATOR SOXR"/>
    <property type="match status" value="1"/>
</dbReference>
<dbReference type="CDD" id="cd04785">
    <property type="entry name" value="HTH_CadR-PbrR-like"/>
    <property type="match status" value="1"/>
</dbReference>
<dbReference type="GO" id="GO:0003700">
    <property type="term" value="F:DNA-binding transcription factor activity"/>
    <property type="evidence" value="ECO:0007669"/>
    <property type="project" value="InterPro"/>
</dbReference>
<dbReference type="OrthoDB" id="9802944at2"/>
<dbReference type="PANTHER" id="PTHR30204:SF92">
    <property type="entry name" value="HTH-TYPE TRANSCRIPTIONAL REGULATOR ZNTR"/>
    <property type="match status" value="1"/>
</dbReference>